<organism evidence="3 4">
    <name type="scientific">Turicibacter faecis</name>
    <dbReference type="NCBI Taxonomy" id="2963365"/>
    <lineage>
        <taxon>Bacteria</taxon>
        <taxon>Bacillati</taxon>
        <taxon>Bacillota</taxon>
        <taxon>Erysipelotrichia</taxon>
        <taxon>Erysipelotrichales</taxon>
        <taxon>Turicibacteraceae</taxon>
        <taxon>Turicibacter</taxon>
    </lineage>
</organism>
<reference evidence="3" key="1">
    <citation type="journal article" date="2024" name="Int. J. Syst. Evol. Microbiol.">
        <title>Turicibacter faecis sp. nov., isolated from faeces of heart failure mouse model.</title>
        <authorList>
            <person name="Imamura Y."/>
            <person name="Motooka D."/>
            <person name="Nakajima Y."/>
            <person name="Ito S."/>
            <person name="Kitakaze M."/>
            <person name="Iida T."/>
            <person name="Nakamura S."/>
        </authorList>
    </citation>
    <scope>NUCLEOTIDE SEQUENCE</scope>
    <source>
        <strain evidence="3">TC023</strain>
    </source>
</reference>
<feature type="transmembrane region" description="Helical" evidence="1">
    <location>
        <begin position="126"/>
        <end position="143"/>
    </location>
</feature>
<gene>
    <name evidence="3" type="ORF">T23_21120</name>
</gene>
<dbReference type="PANTHER" id="PTHR36834">
    <property type="entry name" value="MEMBRANE PROTEIN-RELATED"/>
    <property type="match status" value="1"/>
</dbReference>
<feature type="transmembrane region" description="Helical" evidence="1">
    <location>
        <begin position="40"/>
        <end position="68"/>
    </location>
</feature>
<keyword evidence="1" id="KW-0472">Membrane</keyword>
<evidence type="ECO:0000256" key="1">
    <source>
        <dbReference type="SAM" id="Phobius"/>
    </source>
</evidence>
<protein>
    <recommendedName>
        <fullName evidence="2">VanZ-like domain-containing protein</fullName>
    </recommendedName>
</protein>
<keyword evidence="1" id="KW-0812">Transmembrane</keyword>
<dbReference type="EMBL" id="AP028127">
    <property type="protein sequence ID" value="BEH92010.1"/>
    <property type="molecule type" value="Genomic_DNA"/>
</dbReference>
<dbReference type="RefSeq" id="WP_161831521.1">
    <property type="nucleotide sequence ID" value="NZ_AP028127.1"/>
</dbReference>
<evidence type="ECO:0000313" key="4">
    <source>
        <dbReference type="Proteomes" id="UP001432099"/>
    </source>
</evidence>
<dbReference type="InterPro" id="IPR053150">
    <property type="entry name" value="Teicoplanin_resist-assoc"/>
</dbReference>
<dbReference type="PANTHER" id="PTHR36834:SF1">
    <property type="entry name" value="INTEGRAL MEMBRANE PROTEIN"/>
    <property type="match status" value="1"/>
</dbReference>
<keyword evidence="1" id="KW-1133">Transmembrane helix</keyword>
<feature type="transmembrane region" description="Helical" evidence="1">
    <location>
        <begin position="149"/>
        <end position="169"/>
    </location>
</feature>
<name>A0ABM8ILX9_9FIRM</name>
<dbReference type="Proteomes" id="UP001432099">
    <property type="component" value="Chromosome"/>
</dbReference>
<feature type="transmembrane region" description="Helical" evidence="1">
    <location>
        <begin position="88"/>
        <end position="114"/>
    </location>
</feature>
<sequence>MKVIDYVVTGSLLMLVVFLFYIPIFFLLRKKNIPLLKQMSWVCFVGIIFVILVATGLFDLLLGGRYAFNPPYHFLNLVPFSWVRETWAMGFLAMISQVIGNILMFVPLGFLLPFVFKSCKSPYKTLMGVATFSFSIEFIQYFIGRSADIDDLILNTLGGMLGFGVYLMTDKWLFRKLNSQEKCAIPETGEDTELEENE</sequence>
<proteinExistence type="predicted"/>
<feature type="domain" description="VanZ-like" evidence="2">
    <location>
        <begin position="72"/>
        <end position="168"/>
    </location>
</feature>
<evidence type="ECO:0000313" key="3">
    <source>
        <dbReference type="EMBL" id="BEH92010.1"/>
    </source>
</evidence>
<dbReference type="Pfam" id="PF04892">
    <property type="entry name" value="VanZ"/>
    <property type="match status" value="1"/>
</dbReference>
<keyword evidence="4" id="KW-1185">Reference proteome</keyword>
<evidence type="ECO:0000259" key="2">
    <source>
        <dbReference type="Pfam" id="PF04892"/>
    </source>
</evidence>
<feature type="transmembrane region" description="Helical" evidence="1">
    <location>
        <begin position="6"/>
        <end position="28"/>
    </location>
</feature>
<accession>A0ABM8ILX9</accession>
<dbReference type="InterPro" id="IPR006976">
    <property type="entry name" value="VanZ-like"/>
</dbReference>